<gene>
    <name evidence="8" type="ORF">LTR77_008543</name>
</gene>
<evidence type="ECO:0000256" key="4">
    <source>
        <dbReference type="ARBA" id="ARBA00049194"/>
    </source>
</evidence>
<accession>A0AAV9P197</accession>
<proteinExistence type="inferred from homology"/>
<dbReference type="Gene3D" id="3.40.605.10">
    <property type="entry name" value="Aldehyde Dehydrogenase, Chain A, domain 1"/>
    <property type="match status" value="1"/>
</dbReference>
<dbReference type="InterPro" id="IPR015590">
    <property type="entry name" value="Aldehyde_DH_dom"/>
</dbReference>
<dbReference type="RefSeq" id="XP_064656235.1">
    <property type="nucleotide sequence ID" value="XM_064805775.1"/>
</dbReference>
<dbReference type="PROSITE" id="PS00687">
    <property type="entry name" value="ALDEHYDE_DEHYDR_GLU"/>
    <property type="match status" value="1"/>
</dbReference>
<evidence type="ECO:0000256" key="6">
    <source>
        <dbReference type="RuleBase" id="RU003345"/>
    </source>
</evidence>
<sequence length="419" mass="45080">MHKFADMMREKASDLAALDTKAMGSAIGTQTMGYGVCADLFDYYAGLADKIHGETAYPTSLGRYKFTQREPIGVCSGIGAWNVSAILFGWKAAPALAAGNTFLYKPSEKAPLGTLALGALIKEVFPPGTINIINGTGKTGQLMAAHMEIRQIAFTGSTATGRKIQEYAAKSNLKRVSLELGGKSPSVIFEDANMDLAVAKSMEGILANTGQICAMASRVFLQESISDKFIDNLKGAFQQASEAGIIGDPALQTTQVGPIADKKQYERVMELIEIGKKEGKLVTGGVQRGKNGLFVEPTIFKNTPNTSRIVKEEVFGPVVTVHTFKTEDEAIEMANDTVFGLSACVYTESISRALRVTRQIEAGTIAVNDWYFPAPDTPFGGVKQSGYGREGGLEGMQDYLQTKTIQIKQVSCISRIFSC</sequence>
<keyword evidence="2 6" id="KW-0560">Oxidoreductase</keyword>
<dbReference type="GeneID" id="89929876"/>
<reference evidence="8 9" key="1">
    <citation type="submission" date="2023-08" db="EMBL/GenBank/DDBJ databases">
        <title>Black Yeasts Isolated from many extreme environments.</title>
        <authorList>
            <person name="Coleine C."/>
            <person name="Stajich J.E."/>
            <person name="Selbmann L."/>
        </authorList>
    </citation>
    <scope>NUCLEOTIDE SEQUENCE [LARGE SCALE GENOMIC DNA]</scope>
    <source>
        <strain evidence="8 9">CCFEE 5935</strain>
    </source>
</reference>
<feature type="domain" description="Aldehyde dehydrogenase" evidence="7">
    <location>
        <begin position="1"/>
        <end position="405"/>
    </location>
</feature>
<comment type="caution">
    <text evidence="8">The sequence shown here is derived from an EMBL/GenBank/DDBJ whole genome shotgun (WGS) entry which is preliminary data.</text>
</comment>
<keyword evidence="9" id="KW-1185">Reference proteome</keyword>
<comment type="similarity">
    <text evidence="1 6">Belongs to the aldehyde dehydrogenase family.</text>
</comment>
<name>A0AAV9P197_9PEZI</name>
<dbReference type="InterPro" id="IPR016161">
    <property type="entry name" value="Ald_DH/histidinol_DH"/>
</dbReference>
<evidence type="ECO:0000256" key="2">
    <source>
        <dbReference type="ARBA" id="ARBA00023002"/>
    </source>
</evidence>
<evidence type="ECO:0000313" key="9">
    <source>
        <dbReference type="Proteomes" id="UP001337655"/>
    </source>
</evidence>
<dbReference type="FunFam" id="3.40.309.10:FF:000012">
    <property type="entry name" value="Betaine aldehyde dehydrogenase"/>
    <property type="match status" value="1"/>
</dbReference>
<dbReference type="InterPro" id="IPR029510">
    <property type="entry name" value="Ald_DH_CS_GLU"/>
</dbReference>
<comment type="catalytic activity">
    <reaction evidence="4">
        <text>an aldehyde + NAD(+) + H2O = a carboxylate + NADH + 2 H(+)</text>
        <dbReference type="Rhea" id="RHEA:16185"/>
        <dbReference type="ChEBI" id="CHEBI:15377"/>
        <dbReference type="ChEBI" id="CHEBI:15378"/>
        <dbReference type="ChEBI" id="CHEBI:17478"/>
        <dbReference type="ChEBI" id="CHEBI:29067"/>
        <dbReference type="ChEBI" id="CHEBI:57540"/>
        <dbReference type="ChEBI" id="CHEBI:57945"/>
        <dbReference type="EC" id="1.2.1.3"/>
    </reaction>
</comment>
<dbReference type="EMBL" id="JAVRRT010000014">
    <property type="protein sequence ID" value="KAK5166282.1"/>
    <property type="molecule type" value="Genomic_DNA"/>
</dbReference>
<dbReference type="InterPro" id="IPR016163">
    <property type="entry name" value="Ald_DH_C"/>
</dbReference>
<evidence type="ECO:0000313" key="8">
    <source>
        <dbReference type="EMBL" id="KAK5166282.1"/>
    </source>
</evidence>
<dbReference type="Pfam" id="PF00171">
    <property type="entry name" value="Aldedh"/>
    <property type="match status" value="1"/>
</dbReference>
<dbReference type="SUPFAM" id="SSF53720">
    <property type="entry name" value="ALDH-like"/>
    <property type="match status" value="1"/>
</dbReference>
<feature type="active site" evidence="5">
    <location>
        <position position="179"/>
    </location>
</feature>
<dbReference type="PANTHER" id="PTHR11699">
    <property type="entry name" value="ALDEHYDE DEHYDROGENASE-RELATED"/>
    <property type="match status" value="1"/>
</dbReference>
<dbReference type="Proteomes" id="UP001337655">
    <property type="component" value="Unassembled WGS sequence"/>
</dbReference>
<dbReference type="AlphaFoldDB" id="A0AAV9P197"/>
<organism evidence="8 9">
    <name type="scientific">Saxophila tyrrhenica</name>
    <dbReference type="NCBI Taxonomy" id="1690608"/>
    <lineage>
        <taxon>Eukaryota</taxon>
        <taxon>Fungi</taxon>
        <taxon>Dikarya</taxon>
        <taxon>Ascomycota</taxon>
        <taxon>Pezizomycotina</taxon>
        <taxon>Dothideomycetes</taxon>
        <taxon>Dothideomycetidae</taxon>
        <taxon>Mycosphaerellales</taxon>
        <taxon>Extremaceae</taxon>
        <taxon>Saxophila</taxon>
    </lineage>
</organism>
<dbReference type="FunFam" id="3.40.605.10:FF:000007">
    <property type="entry name" value="NAD/NADP-dependent betaine aldehyde dehydrogenase"/>
    <property type="match status" value="1"/>
</dbReference>
<evidence type="ECO:0000256" key="3">
    <source>
        <dbReference type="ARBA" id="ARBA00024226"/>
    </source>
</evidence>
<protein>
    <recommendedName>
        <fullName evidence="3">aldehyde dehydrogenase (NAD(+))</fullName>
        <ecNumber evidence="3">1.2.1.3</ecNumber>
    </recommendedName>
</protein>
<dbReference type="Gene3D" id="3.40.309.10">
    <property type="entry name" value="Aldehyde Dehydrogenase, Chain A, domain 2"/>
    <property type="match status" value="1"/>
</dbReference>
<evidence type="ECO:0000256" key="5">
    <source>
        <dbReference type="PROSITE-ProRule" id="PRU10007"/>
    </source>
</evidence>
<evidence type="ECO:0000259" key="7">
    <source>
        <dbReference type="Pfam" id="PF00171"/>
    </source>
</evidence>
<dbReference type="InterPro" id="IPR016162">
    <property type="entry name" value="Ald_DH_N"/>
</dbReference>
<dbReference type="GO" id="GO:0004029">
    <property type="term" value="F:aldehyde dehydrogenase (NAD+) activity"/>
    <property type="evidence" value="ECO:0007669"/>
    <property type="project" value="UniProtKB-EC"/>
</dbReference>
<dbReference type="EC" id="1.2.1.3" evidence="3"/>
<evidence type="ECO:0000256" key="1">
    <source>
        <dbReference type="ARBA" id="ARBA00009986"/>
    </source>
</evidence>